<dbReference type="RefSeq" id="WP_048698090.1">
    <property type="nucleotide sequence ID" value="NZ_HG764815.1"/>
</dbReference>
<protein>
    <submittedName>
        <fullName evidence="2">Uncharacterized protein</fullName>
    </submittedName>
</protein>
<reference evidence="2 3" key="1">
    <citation type="journal article" date="2013" name="ISME J.">
        <title>A metabolic model for members of the genus Tetrasphaera involved in enhanced biological phosphorus removal.</title>
        <authorList>
            <person name="Kristiansen R."/>
            <person name="Nguyen H.T.T."/>
            <person name="Saunders A.M."/>
            <person name="Nielsen J.L."/>
            <person name="Wimmer R."/>
            <person name="Le V.Q."/>
            <person name="McIlroy S.J."/>
            <person name="Petrovski S."/>
            <person name="Seviour R.J."/>
            <person name="Calteau A."/>
            <person name="Nielsen K.L."/>
            <person name="Nielsen P.H."/>
        </authorList>
    </citation>
    <scope>NUCLEOTIDE SEQUENCE [LARGE SCALE GENOMIC DNA]</scope>
    <source>
        <strain evidence="2 3">Ben110</strain>
    </source>
</reference>
<dbReference type="AlphaFoldDB" id="W6JVM9"/>
<organism evidence="2 3">
    <name type="scientific">Nostocoides australiense Ben110</name>
    <dbReference type="NCBI Taxonomy" id="1193182"/>
    <lineage>
        <taxon>Bacteria</taxon>
        <taxon>Bacillati</taxon>
        <taxon>Actinomycetota</taxon>
        <taxon>Actinomycetes</taxon>
        <taxon>Micrococcales</taxon>
        <taxon>Intrasporangiaceae</taxon>
        <taxon>Nostocoides</taxon>
    </lineage>
</organism>
<feature type="compositionally biased region" description="Basic and acidic residues" evidence="1">
    <location>
        <begin position="13"/>
        <end position="25"/>
    </location>
</feature>
<sequence length="149" mass="16250">MSRTQRASWRTPSDVEQKPDPRHTAEPAPGGTGSPDQTDGTGSPDQTGNTDWSVYRRLWSALLGPTPKGHILNWWGPIAFTIIGGLMRAWQLGRPGSIVFDVFFKRETQGGTGACTEKGSSCIETVNSIGTLTIPKSAWQARGWLPGWR</sequence>
<evidence type="ECO:0000313" key="3">
    <source>
        <dbReference type="Proteomes" id="UP000035763"/>
    </source>
</evidence>
<feature type="compositionally biased region" description="Polar residues" evidence="1">
    <location>
        <begin position="1"/>
        <end position="11"/>
    </location>
</feature>
<comment type="caution">
    <text evidence="2">The sequence shown here is derived from an EMBL/GenBank/DDBJ whole genome shotgun (WGS) entry which is preliminary data.</text>
</comment>
<accession>W6JVM9</accession>
<dbReference type="EMBL" id="CAJA01000094">
    <property type="protein sequence ID" value="CCH72635.1"/>
    <property type="molecule type" value="Genomic_DNA"/>
</dbReference>
<feature type="region of interest" description="Disordered" evidence="1">
    <location>
        <begin position="1"/>
        <end position="50"/>
    </location>
</feature>
<feature type="compositionally biased region" description="Polar residues" evidence="1">
    <location>
        <begin position="34"/>
        <end position="50"/>
    </location>
</feature>
<keyword evidence="3" id="KW-1185">Reference proteome</keyword>
<dbReference type="Proteomes" id="UP000035763">
    <property type="component" value="Unassembled WGS sequence"/>
</dbReference>
<name>W6JVM9_9MICO</name>
<gene>
    <name evidence="2" type="ORF">BN11_1830013</name>
</gene>
<dbReference type="STRING" id="1193182.BN11_1830013"/>
<evidence type="ECO:0000313" key="2">
    <source>
        <dbReference type="EMBL" id="CCH72635.1"/>
    </source>
</evidence>
<proteinExistence type="predicted"/>
<evidence type="ECO:0000256" key="1">
    <source>
        <dbReference type="SAM" id="MobiDB-lite"/>
    </source>
</evidence>